<dbReference type="KEGG" id="pbf:CFX0092_A1350"/>
<protein>
    <recommendedName>
        <fullName evidence="3">DNA-binding response regulator</fullName>
    </recommendedName>
</protein>
<dbReference type="Proteomes" id="UP000215027">
    <property type="component" value="Chromosome I"/>
</dbReference>
<reference evidence="1" key="1">
    <citation type="submission" date="2016-01" db="EMBL/GenBank/DDBJ databases">
        <authorList>
            <person name="Mcilroy J.S."/>
            <person name="Karst M S."/>
            <person name="Albertsen M."/>
        </authorList>
    </citation>
    <scope>NUCLEOTIDE SEQUENCE</scope>
    <source>
        <strain evidence="1">Cfx-K</strain>
    </source>
</reference>
<dbReference type="AlphaFoldDB" id="A0A160T2U1"/>
<dbReference type="EMBL" id="LN890655">
    <property type="protein sequence ID" value="CUS03228.2"/>
    <property type="molecule type" value="Genomic_DNA"/>
</dbReference>
<evidence type="ECO:0000313" key="2">
    <source>
        <dbReference type="Proteomes" id="UP000215027"/>
    </source>
</evidence>
<name>A0A160T2U1_9CHLR</name>
<dbReference type="OrthoDB" id="9941322at2"/>
<accession>A0A160T2U1</accession>
<evidence type="ECO:0000313" key="1">
    <source>
        <dbReference type="EMBL" id="CUS03228.2"/>
    </source>
</evidence>
<proteinExistence type="predicted"/>
<gene>
    <name evidence="1" type="ORF">CFX0092_A1350</name>
</gene>
<keyword evidence="2" id="KW-1185">Reference proteome</keyword>
<evidence type="ECO:0008006" key="3">
    <source>
        <dbReference type="Google" id="ProtNLM"/>
    </source>
</evidence>
<sequence length="116" mass="12359">MDRRRVILYGGSVILGALRASLERCAELEVIPLSPPLPGAEALGALAPDVVLFDAGSAPPDPIFALLRDAPNLLLVGVDPEQADLLLWSSEHSRVVSAEDLIRVITPQRRSDRGGS</sequence>
<dbReference type="RefSeq" id="WP_095042753.1">
    <property type="nucleotide sequence ID" value="NZ_LN890655.1"/>
</dbReference>
<organism evidence="1 2">
    <name type="scientific">Candidatus Promineifilum breve</name>
    <dbReference type="NCBI Taxonomy" id="1806508"/>
    <lineage>
        <taxon>Bacteria</taxon>
        <taxon>Bacillati</taxon>
        <taxon>Chloroflexota</taxon>
        <taxon>Ardenticatenia</taxon>
        <taxon>Candidatus Promineifilales</taxon>
        <taxon>Candidatus Promineifilaceae</taxon>
        <taxon>Candidatus Promineifilum</taxon>
    </lineage>
</organism>